<keyword evidence="3" id="KW-1185">Reference proteome</keyword>
<dbReference type="PANTHER" id="PTHR38699:SF1">
    <property type="entry name" value="MITOPHAGY RECEPTOR ATG43"/>
    <property type="match status" value="1"/>
</dbReference>
<organism evidence="2 3">
    <name type="scientific">Suhomyces tanzawaensis NRRL Y-17324</name>
    <dbReference type="NCBI Taxonomy" id="984487"/>
    <lineage>
        <taxon>Eukaryota</taxon>
        <taxon>Fungi</taxon>
        <taxon>Dikarya</taxon>
        <taxon>Ascomycota</taxon>
        <taxon>Saccharomycotina</taxon>
        <taxon>Pichiomycetes</taxon>
        <taxon>Debaryomycetaceae</taxon>
        <taxon>Suhomyces</taxon>
    </lineage>
</organism>
<sequence>MDFKIPDLRFEQTFIKQLNSYAGRDTQDVATLSEEELKLVNSDLDKKEIEARDSLTPLEPITPSIVIYAIIKDQILMPLLQGFLWSGFLLSVSPILAGVVAHGQRTGTWVANLVGLNRL</sequence>
<dbReference type="InterPro" id="IPR013898">
    <property type="entry name" value="Atg43"/>
</dbReference>
<dbReference type="AlphaFoldDB" id="A0A1E4SC82"/>
<keyword evidence="1" id="KW-1133">Transmembrane helix</keyword>
<dbReference type="Proteomes" id="UP000094285">
    <property type="component" value="Unassembled WGS sequence"/>
</dbReference>
<proteinExistence type="predicted"/>
<name>A0A1E4SC82_9ASCO</name>
<dbReference type="RefSeq" id="XP_020062114.1">
    <property type="nucleotide sequence ID" value="XM_020208452.1"/>
</dbReference>
<keyword evidence="1" id="KW-0472">Membrane</keyword>
<dbReference type="GeneID" id="30982589"/>
<dbReference type="PANTHER" id="PTHR38699">
    <property type="entry name" value="CHROMOSOME 1, WHOLE GENOME SHOTGUN SEQUENCE"/>
    <property type="match status" value="1"/>
</dbReference>
<protein>
    <submittedName>
        <fullName evidence="2">Uncharacterized protein</fullName>
    </submittedName>
</protein>
<evidence type="ECO:0000313" key="2">
    <source>
        <dbReference type="EMBL" id="ODV76992.1"/>
    </source>
</evidence>
<accession>A0A1E4SC82</accession>
<keyword evidence="1" id="KW-0812">Transmembrane</keyword>
<dbReference type="OrthoDB" id="2430343at2759"/>
<reference evidence="3" key="1">
    <citation type="submission" date="2016-05" db="EMBL/GenBank/DDBJ databases">
        <title>Comparative genomics of biotechnologically important yeasts.</title>
        <authorList>
            <consortium name="DOE Joint Genome Institute"/>
            <person name="Riley R."/>
            <person name="Haridas S."/>
            <person name="Wolfe K.H."/>
            <person name="Lopes M.R."/>
            <person name="Hittinger C.T."/>
            <person name="Goker M."/>
            <person name="Salamov A."/>
            <person name="Wisecaver J."/>
            <person name="Long T.M."/>
            <person name="Aerts A.L."/>
            <person name="Barry K."/>
            <person name="Choi C."/>
            <person name="Clum A."/>
            <person name="Coughlan A.Y."/>
            <person name="Deshpande S."/>
            <person name="Douglass A.P."/>
            <person name="Hanson S.J."/>
            <person name="Klenk H.-P."/>
            <person name="Labutti K."/>
            <person name="Lapidus A."/>
            <person name="Lindquist E."/>
            <person name="Lipzen A."/>
            <person name="Meier-Kolthoff J.P."/>
            <person name="Ohm R.A."/>
            <person name="Otillar R.P."/>
            <person name="Pangilinan J."/>
            <person name="Peng Y."/>
            <person name="Rokas A."/>
            <person name="Rosa C.A."/>
            <person name="Scheuner C."/>
            <person name="Sibirny A.A."/>
            <person name="Slot J.C."/>
            <person name="Stielow J.B."/>
            <person name="Sun H."/>
            <person name="Kurtzman C.P."/>
            <person name="Blackwell M."/>
            <person name="Grigoriev I.V."/>
            <person name="Jeffries T.W."/>
        </authorList>
    </citation>
    <scope>NUCLEOTIDE SEQUENCE [LARGE SCALE GENOMIC DNA]</scope>
    <source>
        <strain evidence="3">NRRL Y-17324</strain>
    </source>
</reference>
<evidence type="ECO:0000313" key="3">
    <source>
        <dbReference type="Proteomes" id="UP000094285"/>
    </source>
</evidence>
<evidence type="ECO:0000256" key="1">
    <source>
        <dbReference type="SAM" id="Phobius"/>
    </source>
</evidence>
<dbReference type="GO" id="GO:0000423">
    <property type="term" value="P:mitophagy"/>
    <property type="evidence" value="ECO:0007669"/>
    <property type="project" value="InterPro"/>
</dbReference>
<dbReference type="GO" id="GO:0140580">
    <property type="term" value="F:mitochondrion autophagosome adaptor activity"/>
    <property type="evidence" value="ECO:0007669"/>
    <property type="project" value="InterPro"/>
</dbReference>
<dbReference type="EMBL" id="KV453916">
    <property type="protein sequence ID" value="ODV76992.1"/>
    <property type="molecule type" value="Genomic_DNA"/>
</dbReference>
<feature type="non-terminal residue" evidence="2">
    <location>
        <position position="119"/>
    </location>
</feature>
<feature type="transmembrane region" description="Helical" evidence="1">
    <location>
        <begin position="82"/>
        <end position="101"/>
    </location>
</feature>
<dbReference type="STRING" id="984487.A0A1E4SC82"/>
<gene>
    <name evidence="2" type="ORF">CANTADRAFT_32402</name>
</gene>